<evidence type="ECO:0000313" key="2">
    <source>
        <dbReference type="EMBL" id="SCY82013.1"/>
    </source>
</evidence>
<proteinExistence type="predicted"/>
<name>A0A1G5J0W9_9RHOB</name>
<dbReference type="InterPro" id="IPR036844">
    <property type="entry name" value="Hint_dom_sf"/>
</dbReference>
<organism evidence="2 3">
    <name type="scientific">Paracoccus tibetensis</name>
    <dbReference type="NCBI Taxonomy" id="336292"/>
    <lineage>
        <taxon>Bacteria</taxon>
        <taxon>Pseudomonadati</taxon>
        <taxon>Pseudomonadota</taxon>
        <taxon>Alphaproteobacteria</taxon>
        <taxon>Rhodobacterales</taxon>
        <taxon>Paracoccaceae</taxon>
        <taxon>Paracoccus</taxon>
    </lineage>
</organism>
<dbReference type="STRING" id="336292.SAMN05660710_02935"/>
<reference evidence="2 3" key="1">
    <citation type="submission" date="2016-10" db="EMBL/GenBank/DDBJ databases">
        <authorList>
            <person name="de Groot N.N."/>
        </authorList>
    </citation>
    <scope>NUCLEOTIDE SEQUENCE [LARGE SCALE GENOMIC DNA]</scope>
    <source>
        <strain evidence="2 3">CGMCC 1.8925</strain>
    </source>
</reference>
<dbReference type="SUPFAM" id="SSF51294">
    <property type="entry name" value="Hedgehog/intein (Hint) domain"/>
    <property type="match status" value="1"/>
</dbReference>
<gene>
    <name evidence="2" type="ORF">SAMN05660710_02935</name>
</gene>
<keyword evidence="3" id="KW-1185">Reference proteome</keyword>
<dbReference type="Proteomes" id="UP000199502">
    <property type="component" value="Unassembled WGS sequence"/>
</dbReference>
<dbReference type="AlphaFoldDB" id="A0A1G5J0W9"/>
<feature type="domain" description="Hedgehog/Intein (Hint)" evidence="1">
    <location>
        <begin position="178"/>
        <end position="323"/>
    </location>
</feature>
<dbReference type="InterPro" id="IPR028992">
    <property type="entry name" value="Hedgehog/Intein_dom"/>
</dbReference>
<sequence>MQKVTWMWFGNLPQLNIDPATPVTLQELQPLIGHSATGQAQIKPVVLTGTATTGTFNGVQTQVFRTTYNWYTTPSTATVLSYASPSAESEVSKVITGFASVTYALTLPDGTIRKETGVLMQMSNGDIFFRPARDTVPAWDKIEELQSVEILGATPLGPEVYVALVSFSPTIFDLRIKCFCAGTLIRTATGDRPVEELQPGDLVMTRDHGLQPLRWCGVSTLSRAELTALPHLRPVRVEAGALAPQTPSLPLRLSPQHRVLVSSSIAARMFGARELLVPVIQLTELPGIAVEEDADGVSYHHLLFDRHEVVLSNGAATESLYTGPEALRALSADAVAEIEILFPHLRLDAAPPAARHLVRGPRVRRMVQRHMVNQRPLFS</sequence>
<evidence type="ECO:0000313" key="3">
    <source>
        <dbReference type="Proteomes" id="UP000199502"/>
    </source>
</evidence>
<dbReference type="Gene3D" id="2.170.16.10">
    <property type="entry name" value="Hedgehog/Intein (Hint) domain"/>
    <property type="match status" value="1"/>
</dbReference>
<dbReference type="Pfam" id="PF13403">
    <property type="entry name" value="Hint_2"/>
    <property type="match status" value="1"/>
</dbReference>
<evidence type="ECO:0000259" key="1">
    <source>
        <dbReference type="Pfam" id="PF13403"/>
    </source>
</evidence>
<accession>A0A1G5J0W9</accession>
<dbReference type="EMBL" id="FMVT01000010">
    <property type="protein sequence ID" value="SCY82013.1"/>
    <property type="molecule type" value="Genomic_DNA"/>
</dbReference>
<protein>
    <submittedName>
        <fullName evidence="2">Hint domain-containing protein</fullName>
    </submittedName>
</protein>
<dbReference type="RefSeq" id="WP_245686688.1">
    <property type="nucleotide sequence ID" value="NZ_FMVT01000010.1"/>
</dbReference>